<evidence type="ECO:0000313" key="3">
    <source>
        <dbReference type="EMBL" id="SEG34919.1"/>
    </source>
</evidence>
<organism evidence="3 4">
    <name type="scientific">Thermomonospora echinospora</name>
    <dbReference type="NCBI Taxonomy" id="1992"/>
    <lineage>
        <taxon>Bacteria</taxon>
        <taxon>Bacillati</taxon>
        <taxon>Actinomycetota</taxon>
        <taxon>Actinomycetes</taxon>
        <taxon>Streptosporangiales</taxon>
        <taxon>Thermomonosporaceae</taxon>
        <taxon>Thermomonospora</taxon>
    </lineage>
</organism>
<feature type="transmembrane region" description="Helical" evidence="2">
    <location>
        <begin position="35"/>
        <end position="65"/>
    </location>
</feature>
<dbReference type="Proteomes" id="UP000236723">
    <property type="component" value="Unassembled WGS sequence"/>
</dbReference>
<feature type="region of interest" description="Disordered" evidence="1">
    <location>
        <begin position="1"/>
        <end position="28"/>
    </location>
</feature>
<keyword evidence="2" id="KW-0472">Membrane</keyword>
<dbReference type="AlphaFoldDB" id="A0A1H5ZEL5"/>
<feature type="compositionally biased region" description="Pro residues" evidence="1">
    <location>
        <begin position="13"/>
        <end position="23"/>
    </location>
</feature>
<keyword evidence="2" id="KW-0812">Transmembrane</keyword>
<evidence type="ECO:0000313" key="4">
    <source>
        <dbReference type="Proteomes" id="UP000236723"/>
    </source>
</evidence>
<sequence length="156" mass="16340">MSIEPGQDTRPGPEGPGTPPGPGAPQDVERAGRRALWLGLAALVMIFVPVLSIFAAIPAVAAIVIGVKARRAARQGRRPAPGALPGIILGGVGALFFAFGIGAQLYLLEETNRYSKCQNAANTIEEGRQCKERLADDIEKKFGLPEGTIDGDSLPL</sequence>
<feature type="transmembrane region" description="Helical" evidence="2">
    <location>
        <begin position="86"/>
        <end position="108"/>
    </location>
</feature>
<accession>A0A1H5ZEL5</accession>
<dbReference type="OrthoDB" id="3474462at2"/>
<evidence type="ECO:0000256" key="2">
    <source>
        <dbReference type="SAM" id="Phobius"/>
    </source>
</evidence>
<evidence type="ECO:0008006" key="5">
    <source>
        <dbReference type="Google" id="ProtNLM"/>
    </source>
</evidence>
<evidence type="ECO:0000256" key="1">
    <source>
        <dbReference type="SAM" id="MobiDB-lite"/>
    </source>
</evidence>
<proteinExistence type="predicted"/>
<gene>
    <name evidence="3" type="ORF">SAMN04489712_104523</name>
</gene>
<keyword evidence="2" id="KW-1133">Transmembrane helix</keyword>
<reference evidence="4" key="1">
    <citation type="submission" date="2016-10" db="EMBL/GenBank/DDBJ databases">
        <authorList>
            <person name="Varghese N."/>
            <person name="Submissions S."/>
        </authorList>
    </citation>
    <scope>NUCLEOTIDE SEQUENCE [LARGE SCALE GENOMIC DNA]</scope>
    <source>
        <strain evidence="4">DSM 43163</strain>
    </source>
</reference>
<dbReference type="EMBL" id="FNVO01000004">
    <property type="protein sequence ID" value="SEG34919.1"/>
    <property type="molecule type" value="Genomic_DNA"/>
</dbReference>
<name>A0A1H5ZEL5_9ACTN</name>
<dbReference type="RefSeq" id="WP_103937933.1">
    <property type="nucleotide sequence ID" value="NZ_FNVO01000004.1"/>
</dbReference>
<protein>
    <recommendedName>
        <fullName evidence="5">DUF4190 domain-containing protein</fullName>
    </recommendedName>
</protein>
<keyword evidence="4" id="KW-1185">Reference proteome</keyword>